<dbReference type="Gene3D" id="1.10.238.10">
    <property type="entry name" value="EF-hand"/>
    <property type="match status" value="1"/>
</dbReference>
<dbReference type="InterPro" id="IPR002048">
    <property type="entry name" value="EF_hand_dom"/>
</dbReference>
<sequence>MADACAIAGVTPCTVPLTQISSTPSSSSAGYSAELLKACEPFVIKAGDGDAKLKKEDMAKAVKALGWKSMTDEEIDKVVSSLSVSDEGSGGLVKLADFVEAFGKSEYVAAIARVESTDECGNEMLEAFRIFDKNGDGKITIDELKQALNGLGVKAREDEVDELMKQADVNRDGSVCYEEFVKLLNAPM</sequence>
<dbReference type="Gramene" id="GBG84859">
    <property type="protein sequence ID" value="GBG84859"/>
    <property type="gene ID" value="CBR_g39235"/>
</dbReference>
<evidence type="ECO:0000256" key="1">
    <source>
        <dbReference type="ARBA" id="ARBA00022723"/>
    </source>
</evidence>
<proteinExistence type="predicted"/>
<dbReference type="InterPro" id="IPR018247">
    <property type="entry name" value="EF_Hand_1_Ca_BS"/>
</dbReference>
<protein>
    <recommendedName>
        <fullName evidence="4">EF-hand domain-containing protein</fullName>
    </recommendedName>
</protein>
<keyword evidence="3" id="KW-0106">Calcium</keyword>
<name>A0A388LRH5_CHABU</name>
<dbReference type="InterPro" id="IPR011992">
    <property type="entry name" value="EF-hand-dom_pair"/>
</dbReference>
<comment type="caution">
    <text evidence="5">The sequence shown here is derived from an EMBL/GenBank/DDBJ whole genome shotgun (WGS) entry which is preliminary data.</text>
</comment>
<dbReference type="OMA" id="DECGNEM"/>
<accession>A0A388LRH5</accession>
<dbReference type="FunFam" id="1.10.238.10:FF:000181">
    <property type="entry name" value="CALML5 isoform 1"/>
    <property type="match status" value="1"/>
</dbReference>
<reference evidence="5 6" key="1">
    <citation type="journal article" date="2018" name="Cell">
        <title>The Chara Genome: Secondary Complexity and Implications for Plant Terrestrialization.</title>
        <authorList>
            <person name="Nishiyama T."/>
            <person name="Sakayama H."/>
            <person name="Vries J.D."/>
            <person name="Buschmann H."/>
            <person name="Saint-Marcoux D."/>
            <person name="Ullrich K.K."/>
            <person name="Haas F.B."/>
            <person name="Vanderstraeten L."/>
            <person name="Becker D."/>
            <person name="Lang D."/>
            <person name="Vosolsobe S."/>
            <person name="Rombauts S."/>
            <person name="Wilhelmsson P.K.I."/>
            <person name="Janitza P."/>
            <person name="Kern R."/>
            <person name="Heyl A."/>
            <person name="Rumpler F."/>
            <person name="Villalobos L.I.A.C."/>
            <person name="Clay J.M."/>
            <person name="Skokan R."/>
            <person name="Toyoda A."/>
            <person name="Suzuki Y."/>
            <person name="Kagoshima H."/>
            <person name="Schijlen E."/>
            <person name="Tajeshwar N."/>
            <person name="Catarino B."/>
            <person name="Hetherington A.J."/>
            <person name="Saltykova A."/>
            <person name="Bonnot C."/>
            <person name="Breuninger H."/>
            <person name="Symeonidi A."/>
            <person name="Radhakrishnan G.V."/>
            <person name="Van Nieuwerburgh F."/>
            <person name="Deforce D."/>
            <person name="Chang C."/>
            <person name="Karol K.G."/>
            <person name="Hedrich R."/>
            <person name="Ulvskov P."/>
            <person name="Glockner G."/>
            <person name="Delwiche C.F."/>
            <person name="Petrasek J."/>
            <person name="Van de Peer Y."/>
            <person name="Friml J."/>
            <person name="Beilby M."/>
            <person name="Dolan L."/>
            <person name="Kohara Y."/>
            <person name="Sugano S."/>
            <person name="Fujiyama A."/>
            <person name="Delaux P.-M."/>
            <person name="Quint M."/>
            <person name="TheiBen G."/>
            <person name="Hagemann M."/>
            <person name="Harholt J."/>
            <person name="Dunand C."/>
            <person name="Zachgo S."/>
            <person name="Langdale J."/>
            <person name="Maumus F."/>
            <person name="Straeten D.V.D."/>
            <person name="Gould S.B."/>
            <person name="Rensing S.A."/>
        </authorList>
    </citation>
    <scope>NUCLEOTIDE SEQUENCE [LARGE SCALE GENOMIC DNA]</scope>
    <source>
        <strain evidence="5 6">S276</strain>
    </source>
</reference>
<dbReference type="GO" id="GO:0005509">
    <property type="term" value="F:calcium ion binding"/>
    <property type="evidence" value="ECO:0007669"/>
    <property type="project" value="InterPro"/>
</dbReference>
<dbReference type="InterPro" id="IPR050230">
    <property type="entry name" value="CALM/Myosin/TropC-like"/>
</dbReference>
<dbReference type="EMBL" id="BFEA01000494">
    <property type="protein sequence ID" value="GBG84859.1"/>
    <property type="molecule type" value="Genomic_DNA"/>
</dbReference>
<gene>
    <name evidence="5" type="ORF">CBR_g39235</name>
</gene>
<dbReference type="CDD" id="cd00051">
    <property type="entry name" value="EFh"/>
    <property type="match status" value="1"/>
</dbReference>
<dbReference type="PROSITE" id="PS50222">
    <property type="entry name" value="EF_HAND_2"/>
    <property type="match status" value="2"/>
</dbReference>
<dbReference type="PROSITE" id="PS00018">
    <property type="entry name" value="EF_HAND_1"/>
    <property type="match status" value="2"/>
</dbReference>
<dbReference type="SMART" id="SM00054">
    <property type="entry name" value="EFh"/>
    <property type="match status" value="2"/>
</dbReference>
<dbReference type="PANTHER" id="PTHR23048:SF0">
    <property type="entry name" value="CALMODULIN LIKE 3"/>
    <property type="match status" value="1"/>
</dbReference>
<evidence type="ECO:0000259" key="4">
    <source>
        <dbReference type="PROSITE" id="PS50222"/>
    </source>
</evidence>
<feature type="domain" description="EF-hand" evidence="4">
    <location>
        <begin position="119"/>
        <end position="154"/>
    </location>
</feature>
<evidence type="ECO:0000256" key="2">
    <source>
        <dbReference type="ARBA" id="ARBA00022737"/>
    </source>
</evidence>
<keyword evidence="6" id="KW-1185">Reference proteome</keyword>
<dbReference type="OrthoDB" id="5976022at2759"/>
<dbReference type="GO" id="GO:0016460">
    <property type="term" value="C:myosin II complex"/>
    <property type="evidence" value="ECO:0007669"/>
    <property type="project" value="TreeGrafter"/>
</dbReference>
<evidence type="ECO:0000313" key="6">
    <source>
        <dbReference type="Proteomes" id="UP000265515"/>
    </source>
</evidence>
<dbReference type="Proteomes" id="UP000265515">
    <property type="component" value="Unassembled WGS sequence"/>
</dbReference>
<keyword evidence="1" id="KW-0479">Metal-binding</keyword>
<dbReference type="SUPFAM" id="SSF47473">
    <property type="entry name" value="EF-hand"/>
    <property type="match status" value="1"/>
</dbReference>
<evidence type="ECO:0000313" key="5">
    <source>
        <dbReference type="EMBL" id="GBG84859.1"/>
    </source>
</evidence>
<feature type="domain" description="EF-hand" evidence="4">
    <location>
        <begin position="155"/>
        <end position="188"/>
    </location>
</feature>
<keyword evidence="2" id="KW-0677">Repeat</keyword>
<dbReference type="AlphaFoldDB" id="A0A388LRH5"/>
<dbReference type="STRING" id="69332.A0A388LRH5"/>
<dbReference type="PANTHER" id="PTHR23048">
    <property type="entry name" value="MYOSIN LIGHT CHAIN 1, 3"/>
    <property type="match status" value="1"/>
</dbReference>
<evidence type="ECO:0000256" key="3">
    <source>
        <dbReference type="ARBA" id="ARBA00022837"/>
    </source>
</evidence>
<dbReference type="Pfam" id="PF13499">
    <property type="entry name" value="EF-hand_7"/>
    <property type="match status" value="1"/>
</dbReference>
<organism evidence="5 6">
    <name type="scientific">Chara braunii</name>
    <name type="common">Braun's stonewort</name>
    <dbReference type="NCBI Taxonomy" id="69332"/>
    <lineage>
        <taxon>Eukaryota</taxon>
        <taxon>Viridiplantae</taxon>
        <taxon>Streptophyta</taxon>
        <taxon>Charophyceae</taxon>
        <taxon>Charales</taxon>
        <taxon>Characeae</taxon>
        <taxon>Chara</taxon>
    </lineage>
</organism>